<dbReference type="Gene3D" id="3.90.1690.10">
    <property type="entry name" value="phage-related protein like domain"/>
    <property type="match status" value="1"/>
</dbReference>
<organism evidence="1">
    <name type="scientific">uncultured Caudovirales phage</name>
    <dbReference type="NCBI Taxonomy" id="2100421"/>
    <lineage>
        <taxon>Viruses</taxon>
        <taxon>Duplodnaviria</taxon>
        <taxon>Heunggongvirae</taxon>
        <taxon>Uroviricota</taxon>
        <taxon>Caudoviricetes</taxon>
        <taxon>Peduoviridae</taxon>
        <taxon>Maltschvirus</taxon>
        <taxon>Maltschvirus maltsch</taxon>
    </lineage>
</organism>
<dbReference type="InterPro" id="IPR053738">
    <property type="entry name" value="Lambda_capsid_assembly"/>
</dbReference>
<sequence length="335" mass="36344">MAMLTPSAVHIDAPLTNLTIAFLQDANGFIADRVFPKVSVDKKSDRYYIYNRADFNRVGQVQARAPRTQAPRVGMTLSQDSYLADVFSLATDFDFETLANEDASLNIRAAGAQMLTHQLLIDREIKWASTYFVGGVWGTDWDGVAGSPSTAQVRQWSDYTNSTPIADVTNIMRTVQLKSGGFKPNVMVVGKETRDVLVNHPTILARLNGGATVTNTALVTDAKLAEIFGVEEFLVMETVKNTAAEGLTESNAFIGGKAAAFYYRPRAAGLMVPSAGYIFTWDELENASGHGIAIKSYRGDYLAIDGIAEVLEANMAYDQKVVSADLGAFIDTVVA</sequence>
<protein>
    <submittedName>
        <fullName evidence="1">Major capsid protein GpE</fullName>
    </submittedName>
</protein>
<gene>
    <name evidence="1" type="ORF">UFOVP346_54</name>
</gene>
<dbReference type="EMBL" id="LR796352">
    <property type="protein sequence ID" value="CAB4139509.1"/>
    <property type="molecule type" value="Genomic_DNA"/>
</dbReference>
<name>A0A6J5M6P7_9CAUD</name>
<proteinExistence type="predicted"/>
<evidence type="ECO:0000313" key="1">
    <source>
        <dbReference type="EMBL" id="CAB4139509.1"/>
    </source>
</evidence>
<accession>A0A6J5M6P7</accession>
<reference evidence="1" key="1">
    <citation type="submission" date="2020-04" db="EMBL/GenBank/DDBJ databases">
        <authorList>
            <person name="Chiriac C."/>
            <person name="Salcher M."/>
            <person name="Ghai R."/>
            <person name="Kavagutti S V."/>
        </authorList>
    </citation>
    <scope>NUCLEOTIDE SEQUENCE</scope>
</reference>